<evidence type="ECO:0000256" key="10">
    <source>
        <dbReference type="ARBA" id="ARBA00023136"/>
    </source>
</evidence>
<evidence type="ECO:0000256" key="11">
    <source>
        <dbReference type="HAMAP-Rule" id="MF_00188"/>
    </source>
</evidence>
<dbReference type="GO" id="GO:0006508">
    <property type="term" value="P:proteolysis"/>
    <property type="evidence" value="ECO:0007669"/>
    <property type="project" value="UniProtKB-KW"/>
</dbReference>
<keyword evidence="8 11" id="KW-1133">Transmembrane helix</keyword>
<evidence type="ECO:0000256" key="9">
    <source>
        <dbReference type="ARBA" id="ARBA00023049"/>
    </source>
</evidence>
<feature type="transmembrane region" description="Helical" evidence="11">
    <location>
        <begin position="190"/>
        <end position="213"/>
    </location>
</feature>
<comment type="caution">
    <text evidence="13">The sequence shown here is derived from an EMBL/GenBank/DDBJ whole genome shotgun (WGS) entry which is preliminary data.</text>
</comment>
<dbReference type="HAMAP" id="MF_00188">
    <property type="entry name" value="Pept_M48_protease_HtpX"/>
    <property type="match status" value="1"/>
</dbReference>
<evidence type="ECO:0000256" key="6">
    <source>
        <dbReference type="ARBA" id="ARBA00022801"/>
    </source>
</evidence>
<dbReference type="EMBL" id="PFAY01000013">
    <property type="protein sequence ID" value="PIT93077.1"/>
    <property type="molecule type" value="Genomic_DNA"/>
</dbReference>
<keyword evidence="6 11" id="KW-0378">Hydrolase</keyword>
<organism evidence="13 14">
    <name type="scientific">Candidatus Harrisonbacteria bacterium CG10_big_fil_rev_8_21_14_0_10_38_8</name>
    <dbReference type="NCBI Taxonomy" id="1974582"/>
    <lineage>
        <taxon>Bacteria</taxon>
        <taxon>Candidatus Harrisoniibacteriota</taxon>
    </lineage>
</organism>
<evidence type="ECO:0000259" key="12">
    <source>
        <dbReference type="Pfam" id="PF01435"/>
    </source>
</evidence>
<evidence type="ECO:0000256" key="7">
    <source>
        <dbReference type="ARBA" id="ARBA00022833"/>
    </source>
</evidence>
<name>A0A2M6WJW0_9BACT</name>
<feature type="domain" description="Peptidase M48" evidence="12">
    <location>
        <begin position="80"/>
        <end position="290"/>
    </location>
</feature>
<feature type="binding site" evidence="11">
    <location>
        <position position="143"/>
    </location>
    <ligand>
        <name>Zn(2+)</name>
        <dbReference type="ChEBI" id="CHEBI:29105"/>
        <note>catalytic</note>
    </ligand>
</feature>
<evidence type="ECO:0000256" key="4">
    <source>
        <dbReference type="ARBA" id="ARBA00022692"/>
    </source>
</evidence>
<evidence type="ECO:0000256" key="2">
    <source>
        <dbReference type="ARBA" id="ARBA00022475"/>
    </source>
</evidence>
<evidence type="ECO:0000313" key="14">
    <source>
        <dbReference type="Proteomes" id="UP000229112"/>
    </source>
</evidence>
<keyword evidence="2 11" id="KW-1003">Cell membrane</keyword>
<dbReference type="InterPro" id="IPR022919">
    <property type="entry name" value="Pept_M48_protease_HtpX"/>
</dbReference>
<dbReference type="InterPro" id="IPR050083">
    <property type="entry name" value="HtpX_protease"/>
</dbReference>
<dbReference type="GO" id="GO:0004222">
    <property type="term" value="F:metalloendopeptidase activity"/>
    <property type="evidence" value="ECO:0007669"/>
    <property type="project" value="UniProtKB-UniRule"/>
</dbReference>
<keyword evidence="5 11" id="KW-0479">Metal-binding</keyword>
<feature type="transmembrane region" description="Helical" evidence="11">
    <location>
        <begin position="153"/>
        <end position="178"/>
    </location>
</feature>
<proteinExistence type="inferred from homology"/>
<dbReference type="EC" id="3.4.24.-" evidence="11"/>
<gene>
    <name evidence="11" type="primary">htpX</name>
    <name evidence="13" type="ORF">COU06_01860</name>
</gene>
<dbReference type="GO" id="GO:0008270">
    <property type="term" value="F:zinc ion binding"/>
    <property type="evidence" value="ECO:0007669"/>
    <property type="project" value="UniProtKB-UniRule"/>
</dbReference>
<comment type="subcellular location">
    <subcellularLocation>
        <location evidence="11">Cell membrane</location>
        <topology evidence="11">Multi-pass membrane protein</topology>
    </subcellularLocation>
</comment>
<accession>A0A2M6WJW0</accession>
<feature type="binding site" evidence="11">
    <location>
        <position position="218"/>
    </location>
    <ligand>
        <name>Zn(2+)</name>
        <dbReference type="ChEBI" id="CHEBI:29105"/>
        <note>catalytic</note>
    </ligand>
</feature>
<evidence type="ECO:0000256" key="3">
    <source>
        <dbReference type="ARBA" id="ARBA00022670"/>
    </source>
</evidence>
<dbReference type="AlphaFoldDB" id="A0A2M6WJW0"/>
<evidence type="ECO:0000256" key="5">
    <source>
        <dbReference type="ARBA" id="ARBA00022723"/>
    </source>
</evidence>
<dbReference type="PANTHER" id="PTHR43221">
    <property type="entry name" value="PROTEASE HTPX"/>
    <property type="match status" value="1"/>
</dbReference>
<protein>
    <recommendedName>
        <fullName evidence="11">Protease HtpX homolog</fullName>
        <ecNumber evidence="11">3.4.24.-</ecNumber>
    </recommendedName>
</protein>
<keyword evidence="9 11" id="KW-0482">Metalloprotease</keyword>
<feature type="binding site" evidence="11">
    <location>
        <position position="147"/>
    </location>
    <ligand>
        <name>Zn(2+)</name>
        <dbReference type="ChEBI" id="CHEBI:29105"/>
        <note>catalytic</note>
    </ligand>
</feature>
<keyword evidence="10 11" id="KW-0472">Membrane</keyword>
<dbReference type="Gene3D" id="3.30.2010.10">
    <property type="entry name" value="Metalloproteases ('zincins'), catalytic domain"/>
    <property type="match status" value="1"/>
</dbReference>
<feature type="transmembrane region" description="Helical" evidence="11">
    <location>
        <begin position="12"/>
        <end position="36"/>
    </location>
</feature>
<keyword evidence="3 11" id="KW-0645">Protease</keyword>
<evidence type="ECO:0000256" key="8">
    <source>
        <dbReference type="ARBA" id="ARBA00022989"/>
    </source>
</evidence>
<evidence type="ECO:0000313" key="13">
    <source>
        <dbReference type="EMBL" id="PIT93077.1"/>
    </source>
</evidence>
<dbReference type="GO" id="GO:0005886">
    <property type="term" value="C:plasma membrane"/>
    <property type="evidence" value="ECO:0007669"/>
    <property type="project" value="UniProtKB-SubCell"/>
</dbReference>
<reference evidence="14" key="1">
    <citation type="submission" date="2017-09" db="EMBL/GenBank/DDBJ databases">
        <title>Depth-based differentiation of microbial function through sediment-hosted aquifers and enrichment of novel symbionts in the deep terrestrial subsurface.</title>
        <authorList>
            <person name="Probst A.J."/>
            <person name="Ladd B."/>
            <person name="Jarett J.K."/>
            <person name="Geller-Mcgrath D.E."/>
            <person name="Sieber C.M.K."/>
            <person name="Emerson J.B."/>
            <person name="Anantharaman K."/>
            <person name="Thomas B.C."/>
            <person name="Malmstrom R."/>
            <person name="Stieglmeier M."/>
            <person name="Klingl A."/>
            <person name="Woyke T."/>
            <person name="Ryan C.M."/>
            <person name="Banfield J.F."/>
        </authorList>
    </citation>
    <scope>NUCLEOTIDE SEQUENCE [LARGE SCALE GENOMIC DNA]</scope>
</reference>
<comment type="cofactor">
    <cofactor evidence="11">
        <name>Zn(2+)</name>
        <dbReference type="ChEBI" id="CHEBI:29105"/>
    </cofactor>
    <text evidence="11">Binds 1 zinc ion per subunit.</text>
</comment>
<dbReference type="CDD" id="cd07340">
    <property type="entry name" value="M48B_Htpx_like"/>
    <property type="match status" value="1"/>
</dbReference>
<keyword evidence="7 11" id="KW-0862">Zinc</keyword>
<feature type="transmembrane region" description="Helical" evidence="11">
    <location>
        <begin position="42"/>
        <end position="60"/>
    </location>
</feature>
<dbReference type="InterPro" id="IPR001915">
    <property type="entry name" value="Peptidase_M48"/>
</dbReference>
<feature type="active site" evidence="11">
    <location>
        <position position="144"/>
    </location>
</feature>
<dbReference type="Proteomes" id="UP000229112">
    <property type="component" value="Unassembled WGS sequence"/>
</dbReference>
<evidence type="ECO:0000256" key="1">
    <source>
        <dbReference type="ARBA" id="ARBA00009779"/>
    </source>
</evidence>
<dbReference type="Pfam" id="PF01435">
    <property type="entry name" value="Peptidase_M48"/>
    <property type="match status" value="1"/>
</dbReference>
<comment type="similarity">
    <text evidence="1 11">Belongs to the peptidase M48B family.</text>
</comment>
<sequence>MASLYTHKEQNILKSWLLIFLFIGVVIGFGFAFSYIYNDSSILVIAIVISLVSSLSSYYYSDTVALAVSKAQKADERIYKEVHNILENLSITAGVKKPRLYIVESPQLNAFATGRNEENAAIAVTTGLLEKLDRSELEGVIAHELAHIGNKDILVSTIVVILVGLVAIVSDIFLRSLWFRDRGNSKSGGALILIGVALAILAPIVGTIIRLAVSRKREFLADATGAILTRYPEGLASALRKISADSTPLKSANNGTAHLWLADPFKKKRGLHTLFMTHPPIQQRIDALIKRN</sequence>
<dbReference type="PANTHER" id="PTHR43221:SF2">
    <property type="entry name" value="PROTEASE HTPX HOMOLOG"/>
    <property type="match status" value="1"/>
</dbReference>
<keyword evidence="4 11" id="KW-0812">Transmembrane</keyword>